<dbReference type="EMBL" id="JANBTW010000008">
    <property type="protein sequence ID" value="KAJ2679895.1"/>
    <property type="molecule type" value="Genomic_DNA"/>
</dbReference>
<dbReference type="OrthoDB" id="191139at2759"/>
<sequence>MGLASTINSVQAKTGSSSIGRNWAVHWLGFTTMLACDVVYSVGNKFDRSVPSATSRVDRMILDNKEDASNNNAKSNEEKVAVVTGANSGIGYETAKALGRAGFHTILACRNEQLGQEAVERLVRQTGLEDRYEFAHLDLASLESVRKFVDDFKARGCPLDVLVNNAGVMVCPYGRTKDDIELQFGTNHVGHFVLTTGLLDCLKQAQDGARVIVLSSLGASMAPQIDYEMIEDESKYNRIVNYGISKLANQLFATALARKLEGTNVTVNISNPGTVATNLTRHVGTSWIQGVVEKAFLNDPLTGALTSICLALSPEVKGVSGKYYSKALPCNPHPNALDVNAQDRLWSYTEDLIARATKKK</sequence>
<dbReference type="PANTHER" id="PTHR43157">
    <property type="entry name" value="PHOSPHATIDYLINOSITOL-GLYCAN BIOSYNTHESIS CLASS F PROTEIN-RELATED"/>
    <property type="match status" value="1"/>
</dbReference>
<dbReference type="PRINTS" id="PR00081">
    <property type="entry name" value="GDHRDH"/>
</dbReference>
<dbReference type="SUPFAM" id="SSF51735">
    <property type="entry name" value="NAD(P)-binding Rossmann-fold domains"/>
    <property type="match status" value="1"/>
</dbReference>
<dbReference type="Gene3D" id="3.40.50.720">
    <property type="entry name" value="NAD(P)-binding Rossmann-like Domain"/>
    <property type="match status" value="1"/>
</dbReference>
<proteinExistence type="predicted"/>
<dbReference type="CDD" id="cd05327">
    <property type="entry name" value="retinol-DH_like_SDR_c_like"/>
    <property type="match status" value="1"/>
</dbReference>
<dbReference type="Pfam" id="PF00106">
    <property type="entry name" value="adh_short"/>
    <property type="match status" value="1"/>
</dbReference>
<reference evidence="2" key="1">
    <citation type="submission" date="2022-07" db="EMBL/GenBank/DDBJ databases">
        <title>Phylogenomic reconstructions and comparative analyses of Kickxellomycotina fungi.</title>
        <authorList>
            <person name="Reynolds N.K."/>
            <person name="Stajich J.E."/>
            <person name="Barry K."/>
            <person name="Grigoriev I.V."/>
            <person name="Crous P."/>
            <person name="Smith M.E."/>
        </authorList>
    </citation>
    <scope>NUCLEOTIDE SEQUENCE</scope>
    <source>
        <strain evidence="2">NRRL 3115</strain>
    </source>
</reference>
<dbReference type="GO" id="GO:0016491">
    <property type="term" value="F:oxidoreductase activity"/>
    <property type="evidence" value="ECO:0007669"/>
    <property type="project" value="UniProtKB-KW"/>
</dbReference>
<evidence type="ECO:0000313" key="3">
    <source>
        <dbReference type="Proteomes" id="UP001151518"/>
    </source>
</evidence>
<keyword evidence="1" id="KW-0560">Oxidoreductase</keyword>
<evidence type="ECO:0000256" key="1">
    <source>
        <dbReference type="ARBA" id="ARBA00023002"/>
    </source>
</evidence>
<dbReference type="AlphaFoldDB" id="A0A9W8GBA4"/>
<organism evidence="2 3">
    <name type="scientific">Coemansia spiralis</name>
    <dbReference type="NCBI Taxonomy" id="417178"/>
    <lineage>
        <taxon>Eukaryota</taxon>
        <taxon>Fungi</taxon>
        <taxon>Fungi incertae sedis</taxon>
        <taxon>Zoopagomycota</taxon>
        <taxon>Kickxellomycotina</taxon>
        <taxon>Kickxellomycetes</taxon>
        <taxon>Kickxellales</taxon>
        <taxon>Kickxellaceae</taxon>
        <taxon>Coemansia</taxon>
    </lineage>
</organism>
<dbReference type="InterPro" id="IPR002347">
    <property type="entry name" value="SDR_fam"/>
</dbReference>
<dbReference type="PANTHER" id="PTHR43157:SF31">
    <property type="entry name" value="PHOSPHATIDYLINOSITOL-GLYCAN BIOSYNTHESIS CLASS F PROTEIN"/>
    <property type="match status" value="1"/>
</dbReference>
<name>A0A9W8GBA4_9FUNG</name>
<dbReference type="InterPro" id="IPR036291">
    <property type="entry name" value="NAD(P)-bd_dom_sf"/>
</dbReference>
<gene>
    <name evidence="2" type="primary">RDH14</name>
    <name evidence="2" type="ORF">GGI25_001084</name>
</gene>
<accession>A0A9W8GBA4</accession>
<comment type="caution">
    <text evidence="2">The sequence shown here is derived from an EMBL/GenBank/DDBJ whole genome shotgun (WGS) entry which is preliminary data.</text>
</comment>
<dbReference type="Proteomes" id="UP001151518">
    <property type="component" value="Unassembled WGS sequence"/>
</dbReference>
<evidence type="ECO:0000313" key="2">
    <source>
        <dbReference type="EMBL" id="KAJ2679895.1"/>
    </source>
</evidence>
<protein>
    <submittedName>
        <fullName evidence="2">Retinol dehydrogenase 14</fullName>
    </submittedName>
</protein>